<organism evidence="1 2">
    <name type="scientific">Methylorubrum suomiense</name>
    <dbReference type="NCBI Taxonomy" id="144191"/>
    <lineage>
        <taxon>Bacteria</taxon>
        <taxon>Pseudomonadati</taxon>
        <taxon>Pseudomonadota</taxon>
        <taxon>Alphaproteobacteria</taxon>
        <taxon>Hyphomicrobiales</taxon>
        <taxon>Methylobacteriaceae</taxon>
        <taxon>Methylorubrum</taxon>
    </lineage>
</organism>
<keyword evidence="2" id="KW-1185">Reference proteome</keyword>
<sequence>MPDNVISVLTFKSVETILDCGGTQSWVLDSNRARNCKYAVVCRNAHYPGVEGKETHGHAFMIGKVSEVVPSTETKGRWLVKFSHYAVSDFGLQWDSRNPVAYYTTDDYISTKDYKGIDFNALDFEPMPEPAQTEDAPLPKVGLTMAEAKEGLAITFGVDPAAIEITIRG</sequence>
<evidence type="ECO:0000313" key="2">
    <source>
        <dbReference type="Proteomes" id="UP001055093"/>
    </source>
</evidence>
<reference evidence="1" key="2">
    <citation type="submission" date="2021-08" db="EMBL/GenBank/DDBJ databases">
        <authorList>
            <person name="Tani A."/>
            <person name="Ola A."/>
            <person name="Ogura Y."/>
            <person name="Katsura K."/>
            <person name="Hayashi T."/>
        </authorList>
    </citation>
    <scope>NUCLEOTIDE SEQUENCE</scope>
    <source>
        <strain evidence="1">DSM 14458</strain>
    </source>
</reference>
<protein>
    <submittedName>
        <fullName evidence="1">Uncharacterized protein</fullName>
    </submittedName>
</protein>
<dbReference type="RefSeq" id="WP_238307798.1">
    <property type="nucleotide sequence ID" value="NZ_BPRE01000003.1"/>
</dbReference>
<reference evidence="1" key="1">
    <citation type="journal article" date="2021" name="Front. Microbiol.">
        <title>Comprehensive Comparative Genomics and Phenotyping of Methylobacterium Species.</title>
        <authorList>
            <person name="Alessa O."/>
            <person name="Ogura Y."/>
            <person name="Fujitani Y."/>
            <person name="Takami H."/>
            <person name="Hayashi T."/>
            <person name="Sahin N."/>
            <person name="Tani A."/>
        </authorList>
    </citation>
    <scope>NUCLEOTIDE SEQUENCE</scope>
    <source>
        <strain evidence="1">DSM 14458</strain>
    </source>
</reference>
<name>A0ABQ4URR6_9HYPH</name>
<comment type="caution">
    <text evidence="1">The sequence shown here is derived from an EMBL/GenBank/DDBJ whole genome shotgun (WGS) entry which is preliminary data.</text>
</comment>
<evidence type="ECO:0000313" key="1">
    <source>
        <dbReference type="EMBL" id="GJE74865.1"/>
    </source>
</evidence>
<dbReference type="EMBL" id="BPRE01000003">
    <property type="protein sequence ID" value="GJE74865.1"/>
    <property type="molecule type" value="Genomic_DNA"/>
</dbReference>
<gene>
    <name evidence="1" type="ORF">BGCPKDLD_1438</name>
</gene>
<accession>A0ABQ4URR6</accession>
<proteinExistence type="predicted"/>
<dbReference type="Proteomes" id="UP001055093">
    <property type="component" value="Unassembled WGS sequence"/>
</dbReference>